<dbReference type="HOGENOM" id="CLU_001570_17_7_1"/>
<dbReference type="EC" id="1.14.13.39" evidence="5"/>
<keyword evidence="13" id="KW-0560">Oxidoreductase</keyword>
<dbReference type="Pfam" id="PF00175">
    <property type="entry name" value="NAD_binding_1"/>
    <property type="match status" value="1"/>
</dbReference>
<evidence type="ECO:0000256" key="8">
    <source>
        <dbReference type="ARBA" id="ARBA00022643"/>
    </source>
</evidence>
<dbReference type="Pfam" id="PF00667">
    <property type="entry name" value="FAD_binding_1"/>
    <property type="match status" value="1"/>
</dbReference>
<dbReference type="GO" id="GO:0005516">
    <property type="term" value="F:calmodulin binding"/>
    <property type="evidence" value="ECO:0007669"/>
    <property type="project" value="UniProtKB-KW"/>
</dbReference>
<dbReference type="InterPro" id="IPR003097">
    <property type="entry name" value="CysJ-like_FAD-binding"/>
</dbReference>
<keyword evidence="12" id="KW-0112">Calmodulin-binding</keyword>
<dbReference type="FunFam" id="1.20.990.10:FF:000002">
    <property type="entry name" value="Nitric oxide synthase"/>
    <property type="match status" value="1"/>
</dbReference>
<evidence type="ECO:0000256" key="4">
    <source>
        <dbReference type="ARBA" id="ARBA00006267"/>
    </source>
</evidence>
<dbReference type="Pfam" id="PF00258">
    <property type="entry name" value="Flavodoxin_1"/>
    <property type="match status" value="1"/>
</dbReference>
<name>B0W002_CULQU</name>
<comment type="similarity">
    <text evidence="4">Belongs to the NOS family.</text>
</comment>
<dbReference type="VEuPathDB" id="VectorBase:CPIJ000366"/>
<dbReference type="SUPFAM" id="SSF52343">
    <property type="entry name" value="Ferredoxin reductase-like, C-terminal NADP-linked domain"/>
    <property type="match status" value="1"/>
</dbReference>
<evidence type="ECO:0000256" key="10">
    <source>
        <dbReference type="ARBA" id="ARBA00022827"/>
    </source>
</evidence>
<dbReference type="PROSITE" id="PS50902">
    <property type="entry name" value="FLAVODOXIN_LIKE"/>
    <property type="match status" value="1"/>
</dbReference>
<sequence>MDLQNSNLMLELFAQDLYAMRLHETGHSQVHSELSIAASSKSFIKANSRSDMNRHRKIDRLDSLRGSTTDTLSEETFGPLSNVRFAVFALGSSAYPNFCAYGKYIDNILDELGGERLMRMATGDEICGQEQAFRKWAPEVFKIACETFCLDPEETLSDAAFSMQTELTENTVRFAPVTEYESLDKALSKYHNKKATECTLKRNAINLHEGTNGSERSTILVEIIAEGMAYEPGDHVGIFPANRAEIVDGIIKRLTGVTDPDETLQLQVLKEKQTQNGVYKSWEQHERIPICSLRTLLSRFLDITTPPSRQLLTFLASCCQEKEDEERLTMLANEPSVYEDWRYWKLPHLLEVLEEFPSCKPPATVFVAKLNLSSLGSTRFLSLRATPNSDVNLFRRPRSLPQLGQQLTLFTPSTSGIRKPPTSSKKISAEALSKLGPFPATSMESPAMPNVESSWSTAVTTAAVTVELVSSFRRHGEGAEHYGVCSNYLANMVDNEKIYLFVRSASSFHMSKDPSRPVILIGPGTGIAPFRSFWQEWDTLKTELPDVKLPKVWLFFGCRTKKVDLYRDEKEEMVKKGILDRVFLALSREENVPKTYVQDLALTEADSIFDLIWNEKAHIYVCGDVTMAEHVYQTLRKILAGKLTKTESEMEKYMLSLRIDRRSIDSYVVWSRTKVSSLITECAIVDARASSKNLRRSCTYMRGTTSLRWTCSGFCAELT</sequence>
<dbReference type="Proteomes" id="UP000002320">
    <property type="component" value="Unassembled WGS sequence"/>
</dbReference>
<comment type="cofactor">
    <cofactor evidence="1">
        <name>FMN</name>
        <dbReference type="ChEBI" id="CHEBI:58210"/>
    </cofactor>
</comment>
<feature type="domain" description="Flavodoxin-like" evidence="15">
    <location>
        <begin position="1"/>
        <end position="141"/>
    </location>
</feature>
<dbReference type="Gene3D" id="3.40.50.80">
    <property type="entry name" value="Nucleotide-binding domain of ferredoxin-NADP reductase (FNR) module"/>
    <property type="match status" value="1"/>
</dbReference>
<dbReference type="EMBL" id="DS231816">
    <property type="protein sequence ID" value="EDS37574.1"/>
    <property type="molecule type" value="Genomic_DNA"/>
</dbReference>
<evidence type="ECO:0000256" key="14">
    <source>
        <dbReference type="ARBA" id="ARBA00023004"/>
    </source>
</evidence>
<dbReference type="PANTHER" id="PTHR43410">
    <property type="entry name" value="NITRIC OXIDE SYNTHASE OXYGENASE"/>
    <property type="match status" value="1"/>
</dbReference>
<dbReference type="AlphaFoldDB" id="B0W002"/>
<evidence type="ECO:0000256" key="1">
    <source>
        <dbReference type="ARBA" id="ARBA00001917"/>
    </source>
</evidence>
<evidence type="ECO:0000313" key="17">
    <source>
        <dbReference type="EnsemblMetazoa" id="CPIJ000366-PA"/>
    </source>
</evidence>
<evidence type="ECO:0000256" key="2">
    <source>
        <dbReference type="ARBA" id="ARBA00001970"/>
    </source>
</evidence>
<comment type="cofactor">
    <cofactor evidence="2">
        <name>heme b</name>
        <dbReference type="ChEBI" id="CHEBI:60344"/>
    </cofactor>
</comment>
<dbReference type="InterPro" id="IPR029039">
    <property type="entry name" value="Flavoprotein-like_sf"/>
</dbReference>
<dbReference type="InterPro" id="IPR001433">
    <property type="entry name" value="OxRdtase_FAD/NAD-bd"/>
</dbReference>
<evidence type="ECO:0000256" key="5">
    <source>
        <dbReference type="ARBA" id="ARBA00012989"/>
    </source>
</evidence>
<dbReference type="PANTHER" id="PTHR43410:SF1">
    <property type="entry name" value="NITRIC OXIDE SYNTHASE"/>
    <property type="match status" value="1"/>
</dbReference>
<evidence type="ECO:0000256" key="9">
    <source>
        <dbReference type="ARBA" id="ARBA00022723"/>
    </source>
</evidence>
<organism>
    <name type="scientific">Culex quinquefasciatus</name>
    <name type="common">Southern house mosquito</name>
    <name type="synonym">Culex pungens</name>
    <dbReference type="NCBI Taxonomy" id="7176"/>
    <lineage>
        <taxon>Eukaryota</taxon>
        <taxon>Metazoa</taxon>
        <taxon>Ecdysozoa</taxon>
        <taxon>Arthropoda</taxon>
        <taxon>Hexapoda</taxon>
        <taxon>Insecta</taxon>
        <taxon>Pterygota</taxon>
        <taxon>Neoptera</taxon>
        <taxon>Endopterygota</taxon>
        <taxon>Diptera</taxon>
        <taxon>Nematocera</taxon>
        <taxon>Culicoidea</taxon>
        <taxon>Culicidae</taxon>
        <taxon>Culicinae</taxon>
        <taxon>Culicini</taxon>
        <taxon>Culex</taxon>
        <taxon>Culex</taxon>
    </lineage>
</organism>
<keyword evidence="14" id="KW-0408">Iron</keyword>
<dbReference type="STRING" id="7176.B0W002"/>
<dbReference type="InterPro" id="IPR001094">
    <property type="entry name" value="Flavdoxin-like"/>
</dbReference>
<dbReference type="InterPro" id="IPR008254">
    <property type="entry name" value="Flavodoxin/NO_synth"/>
</dbReference>
<protein>
    <recommendedName>
        <fullName evidence="5">nitric-oxide synthase (NADPH)</fullName>
        <ecNumber evidence="5">1.14.13.39</ecNumber>
    </recommendedName>
</protein>
<keyword evidence="9" id="KW-0479">Metal-binding</keyword>
<evidence type="ECO:0000313" key="16">
    <source>
        <dbReference type="EMBL" id="EDS37574.1"/>
    </source>
</evidence>
<dbReference type="eggNOG" id="KOG1158">
    <property type="taxonomic scope" value="Eukaryota"/>
</dbReference>
<reference evidence="17" key="2">
    <citation type="submission" date="2021-02" db="UniProtKB">
        <authorList>
            <consortium name="EnsemblMetazoa"/>
        </authorList>
    </citation>
    <scope>IDENTIFICATION</scope>
    <source>
        <strain evidence="17">JHB</strain>
    </source>
</reference>
<dbReference type="OrthoDB" id="1688044at2759"/>
<evidence type="ECO:0000256" key="6">
    <source>
        <dbReference type="ARBA" id="ARBA00022617"/>
    </source>
</evidence>
<evidence type="ECO:0000256" key="7">
    <source>
        <dbReference type="ARBA" id="ARBA00022630"/>
    </source>
</evidence>
<dbReference type="Gene3D" id="2.40.30.10">
    <property type="entry name" value="Translation factors"/>
    <property type="match status" value="1"/>
</dbReference>
<gene>
    <name evidence="17" type="primary">6031195</name>
    <name evidence="16" type="ORF">CpipJ_CPIJ000366</name>
</gene>
<accession>B0W002</accession>
<dbReference type="InterPro" id="IPR017938">
    <property type="entry name" value="Riboflavin_synthase-like_b-brl"/>
</dbReference>
<dbReference type="InterPro" id="IPR050607">
    <property type="entry name" value="NOS"/>
</dbReference>
<keyword evidence="11" id="KW-0521">NADP</keyword>
<keyword evidence="10" id="KW-0274">FAD</keyword>
<evidence type="ECO:0000256" key="13">
    <source>
        <dbReference type="ARBA" id="ARBA00023002"/>
    </source>
</evidence>
<proteinExistence type="inferred from homology"/>
<dbReference type="OMA" id="MEDYLYH"/>
<dbReference type="InterPro" id="IPR023173">
    <property type="entry name" value="NADPH_Cyt_P450_Rdtase_alpha"/>
</dbReference>
<dbReference type="InterPro" id="IPR039261">
    <property type="entry name" value="FNR_nucleotide-bd"/>
</dbReference>
<dbReference type="EnsemblMetazoa" id="CPIJ000366-RA">
    <property type="protein sequence ID" value="CPIJ000366-PA"/>
    <property type="gene ID" value="CPIJ000366"/>
</dbReference>
<dbReference type="SUPFAM" id="SSF63380">
    <property type="entry name" value="Riboflavin synthase domain-like"/>
    <property type="match status" value="1"/>
</dbReference>
<evidence type="ECO:0000256" key="3">
    <source>
        <dbReference type="ARBA" id="ARBA00001974"/>
    </source>
</evidence>
<dbReference type="GO" id="GO:0046872">
    <property type="term" value="F:metal ion binding"/>
    <property type="evidence" value="ECO:0007669"/>
    <property type="project" value="UniProtKB-KW"/>
</dbReference>
<evidence type="ECO:0000313" key="18">
    <source>
        <dbReference type="Proteomes" id="UP000002320"/>
    </source>
</evidence>
<evidence type="ECO:0000256" key="11">
    <source>
        <dbReference type="ARBA" id="ARBA00022857"/>
    </source>
</evidence>
<dbReference type="PRINTS" id="PR00369">
    <property type="entry name" value="FLAVODOXIN"/>
</dbReference>
<dbReference type="GO" id="GO:0004517">
    <property type="term" value="F:nitric-oxide synthase activity"/>
    <property type="evidence" value="ECO:0007669"/>
    <property type="project" value="UniProtKB-EC"/>
</dbReference>
<dbReference type="GO" id="GO:0010181">
    <property type="term" value="F:FMN binding"/>
    <property type="evidence" value="ECO:0007669"/>
    <property type="project" value="InterPro"/>
</dbReference>
<dbReference type="KEGG" id="cqu:CpipJ_CPIJ000366"/>
<dbReference type="Gene3D" id="1.20.990.10">
    <property type="entry name" value="NADPH-cytochrome p450 Reductase, Chain A, domain 3"/>
    <property type="match status" value="1"/>
</dbReference>
<dbReference type="Gene3D" id="3.40.50.360">
    <property type="match status" value="1"/>
</dbReference>
<reference evidence="16" key="1">
    <citation type="submission" date="2007-03" db="EMBL/GenBank/DDBJ databases">
        <title>Annotation of Culex pipiens quinquefasciatus.</title>
        <authorList>
            <consortium name="The Broad Institute Genome Sequencing Platform"/>
            <person name="Atkinson P.W."/>
            <person name="Hemingway J."/>
            <person name="Christensen B.M."/>
            <person name="Higgs S."/>
            <person name="Kodira C."/>
            <person name="Hannick L."/>
            <person name="Megy K."/>
            <person name="O'Leary S."/>
            <person name="Pearson M."/>
            <person name="Haas B.J."/>
            <person name="Mauceli E."/>
            <person name="Wortman J.R."/>
            <person name="Lee N.H."/>
            <person name="Guigo R."/>
            <person name="Stanke M."/>
            <person name="Alvarado L."/>
            <person name="Amedeo P."/>
            <person name="Antoine C.H."/>
            <person name="Arensburger P."/>
            <person name="Bidwell S.L."/>
            <person name="Crawford M."/>
            <person name="Camaro F."/>
            <person name="Devon K."/>
            <person name="Engels R."/>
            <person name="Hammond M."/>
            <person name="Howarth C."/>
            <person name="Koehrsen M."/>
            <person name="Lawson D."/>
            <person name="Montgomery P."/>
            <person name="Nene V."/>
            <person name="Nusbaum C."/>
            <person name="Puiu D."/>
            <person name="Romero-Severson J."/>
            <person name="Severson D.W."/>
            <person name="Shumway M."/>
            <person name="Sisk P."/>
            <person name="Stolte C."/>
            <person name="Zeng Q."/>
            <person name="Eisenstadt E."/>
            <person name="Fraser-Liggett C."/>
            <person name="Strausberg R."/>
            <person name="Galagan J."/>
            <person name="Birren B."/>
            <person name="Collins F.H."/>
        </authorList>
    </citation>
    <scope>NUCLEOTIDE SEQUENCE [LARGE SCALE GENOMIC DNA]</scope>
    <source>
        <strain evidence="16">JHB</strain>
    </source>
</reference>
<dbReference type="VEuPathDB" id="VectorBase:CQUJHB001169"/>
<dbReference type="InParanoid" id="B0W002"/>
<comment type="cofactor">
    <cofactor evidence="3">
        <name>FAD</name>
        <dbReference type="ChEBI" id="CHEBI:57692"/>
    </cofactor>
</comment>
<keyword evidence="8" id="KW-0288">FMN</keyword>
<keyword evidence="18" id="KW-1185">Reference proteome</keyword>
<evidence type="ECO:0000259" key="15">
    <source>
        <dbReference type="PROSITE" id="PS50902"/>
    </source>
</evidence>
<keyword evidence="6" id="KW-0349">Heme</keyword>
<dbReference type="SUPFAM" id="SSF52218">
    <property type="entry name" value="Flavoproteins"/>
    <property type="match status" value="1"/>
</dbReference>
<evidence type="ECO:0000256" key="12">
    <source>
        <dbReference type="ARBA" id="ARBA00022860"/>
    </source>
</evidence>
<keyword evidence="7" id="KW-0285">Flavoprotein</keyword>